<accession>A0A381X6V2</accession>
<proteinExistence type="predicted"/>
<organism evidence="1">
    <name type="scientific">marine metagenome</name>
    <dbReference type="NCBI Taxonomy" id="408172"/>
    <lineage>
        <taxon>unclassified sequences</taxon>
        <taxon>metagenomes</taxon>
        <taxon>ecological metagenomes</taxon>
    </lineage>
</organism>
<gene>
    <name evidence="1" type="ORF">METZ01_LOCUS113136</name>
</gene>
<sequence>MEDLRMKICDIQMMIDVICENLLSFYDISL</sequence>
<protein>
    <submittedName>
        <fullName evidence="1">Uncharacterized protein</fullName>
    </submittedName>
</protein>
<dbReference type="EMBL" id="UINC01014073">
    <property type="protein sequence ID" value="SVA60282.1"/>
    <property type="molecule type" value="Genomic_DNA"/>
</dbReference>
<reference evidence="1" key="1">
    <citation type="submission" date="2018-05" db="EMBL/GenBank/DDBJ databases">
        <authorList>
            <person name="Lanie J.A."/>
            <person name="Ng W.-L."/>
            <person name="Kazmierczak K.M."/>
            <person name="Andrzejewski T.M."/>
            <person name="Davidsen T.M."/>
            <person name="Wayne K.J."/>
            <person name="Tettelin H."/>
            <person name="Glass J.I."/>
            <person name="Rusch D."/>
            <person name="Podicherti R."/>
            <person name="Tsui H.-C.T."/>
            <person name="Winkler M.E."/>
        </authorList>
    </citation>
    <scope>NUCLEOTIDE SEQUENCE</scope>
</reference>
<name>A0A381X6V2_9ZZZZ</name>
<evidence type="ECO:0000313" key="1">
    <source>
        <dbReference type="EMBL" id="SVA60282.1"/>
    </source>
</evidence>
<dbReference type="AlphaFoldDB" id="A0A381X6V2"/>